<evidence type="ECO:0000256" key="1">
    <source>
        <dbReference type="ARBA" id="ARBA00005043"/>
    </source>
</evidence>
<keyword evidence="4" id="KW-1185">Reference proteome</keyword>
<dbReference type="GO" id="GO:0002098">
    <property type="term" value="P:tRNA wobble uridine modification"/>
    <property type="evidence" value="ECO:0007669"/>
    <property type="project" value="InterPro"/>
</dbReference>
<dbReference type="PANTHER" id="PTHR16184:SF6">
    <property type="entry name" value="ELONGATOR COMPLEX PROTEIN 6"/>
    <property type="match status" value="1"/>
</dbReference>
<dbReference type="Pfam" id="PF09807">
    <property type="entry name" value="ELP6"/>
    <property type="match status" value="1"/>
</dbReference>
<dbReference type="InterPro" id="IPR027417">
    <property type="entry name" value="P-loop_NTPase"/>
</dbReference>
<reference evidence="3 4" key="1">
    <citation type="journal article" date="2018" name="Biotechnol. Biofuels">
        <title>Integrative visual omics of the white-rot fungus Polyporus brumalis exposes the biotechnological potential of its oxidative enzymes for delignifying raw plant biomass.</title>
        <authorList>
            <person name="Miyauchi S."/>
            <person name="Rancon A."/>
            <person name="Drula E."/>
            <person name="Hage H."/>
            <person name="Chaduli D."/>
            <person name="Favel A."/>
            <person name="Grisel S."/>
            <person name="Henrissat B."/>
            <person name="Herpoel-Gimbert I."/>
            <person name="Ruiz-Duenas F.J."/>
            <person name="Chevret D."/>
            <person name="Hainaut M."/>
            <person name="Lin J."/>
            <person name="Wang M."/>
            <person name="Pangilinan J."/>
            <person name="Lipzen A."/>
            <person name="Lesage-Meessen L."/>
            <person name="Navarro D."/>
            <person name="Riley R."/>
            <person name="Grigoriev I.V."/>
            <person name="Zhou S."/>
            <person name="Raouche S."/>
            <person name="Rosso M.N."/>
        </authorList>
    </citation>
    <scope>NUCLEOTIDE SEQUENCE [LARGE SCALE GENOMIC DNA]</scope>
    <source>
        <strain evidence="3 4">BRFM 1820</strain>
    </source>
</reference>
<dbReference type="PANTHER" id="PTHR16184">
    <property type="entry name" value="ELONGATOR COMPLEX PROTEIN 6"/>
    <property type="match status" value="1"/>
</dbReference>
<evidence type="ECO:0008006" key="5">
    <source>
        <dbReference type="Google" id="ProtNLM"/>
    </source>
</evidence>
<sequence>MFPPSALPLPGEVLLVTDELFAPADFLLHRFLSSHLKESKHSPALLVSMSEDVGRWKAIAGRSNLNLAAHVESGLVSIIDAMTHLSALQNDSQRSLRSLYDAVRQKLVEHSDQRVLVIVDDLSSMEWIGITVEEIARFTRALCALSRQRNASLVLGHHIVTPGEPDELLKRLLQLCSYHMDVFPLSSGRSGSVSGQVALHLGPASAEAGHPLVSRSTAVHYKLTDSGSMFFERGTGNSVL</sequence>
<organism evidence="3 4">
    <name type="scientific">Lentinus brumalis</name>
    <dbReference type="NCBI Taxonomy" id="2498619"/>
    <lineage>
        <taxon>Eukaryota</taxon>
        <taxon>Fungi</taxon>
        <taxon>Dikarya</taxon>
        <taxon>Basidiomycota</taxon>
        <taxon>Agaricomycotina</taxon>
        <taxon>Agaricomycetes</taxon>
        <taxon>Polyporales</taxon>
        <taxon>Polyporaceae</taxon>
        <taxon>Lentinus</taxon>
    </lineage>
</organism>
<dbReference type="STRING" id="139420.A0A371DRT1"/>
<dbReference type="AlphaFoldDB" id="A0A371DRT1"/>
<proteinExistence type="inferred from homology"/>
<protein>
    <recommendedName>
        <fullName evidence="5">Elongator complex protein 5</fullName>
    </recommendedName>
</protein>
<dbReference type="SUPFAM" id="SSF52540">
    <property type="entry name" value="P-loop containing nucleoside triphosphate hydrolases"/>
    <property type="match status" value="1"/>
</dbReference>
<evidence type="ECO:0000313" key="3">
    <source>
        <dbReference type="EMBL" id="RDX55242.1"/>
    </source>
</evidence>
<evidence type="ECO:0000313" key="4">
    <source>
        <dbReference type="Proteomes" id="UP000256964"/>
    </source>
</evidence>
<comment type="similarity">
    <text evidence="2">Belongs to the ELP6 family.</text>
</comment>
<dbReference type="EMBL" id="KZ857383">
    <property type="protein sequence ID" value="RDX55242.1"/>
    <property type="molecule type" value="Genomic_DNA"/>
</dbReference>
<comment type="pathway">
    <text evidence="1">tRNA modification; 5-methoxycarbonylmethyl-2-thiouridine-tRNA biosynthesis.</text>
</comment>
<dbReference type="Proteomes" id="UP000256964">
    <property type="component" value="Unassembled WGS sequence"/>
</dbReference>
<dbReference type="InterPro" id="IPR018627">
    <property type="entry name" value="ELP6"/>
</dbReference>
<gene>
    <name evidence="3" type="ORF">OH76DRAFT_1397642</name>
</gene>
<dbReference type="UniPathway" id="UPA00988"/>
<dbReference type="OrthoDB" id="9995306at2759"/>
<dbReference type="Gene3D" id="3.40.50.300">
    <property type="entry name" value="P-loop containing nucleotide triphosphate hydrolases"/>
    <property type="match status" value="1"/>
</dbReference>
<evidence type="ECO:0000256" key="2">
    <source>
        <dbReference type="ARBA" id="ARBA00008837"/>
    </source>
</evidence>
<accession>A0A371DRT1</accession>
<dbReference type="GO" id="GO:0033588">
    <property type="term" value="C:elongator holoenzyme complex"/>
    <property type="evidence" value="ECO:0007669"/>
    <property type="project" value="InterPro"/>
</dbReference>
<name>A0A371DRT1_9APHY</name>